<dbReference type="Proteomes" id="UP000190016">
    <property type="component" value="Unassembled WGS sequence"/>
</dbReference>
<gene>
    <name evidence="2" type="ORF">BB021_16955</name>
</gene>
<sequence length="119" mass="14024">MKNFILKLEKDVFEELLGNIQQMIQHEMKKLQSTFNKPKDEELFYDLETVAKILNVSVSTMYTLNARKEIAYSKFAGKCYYAQKDITEAINRNRIKTKFEIQDEAQQLLLPLNSRNNAR</sequence>
<dbReference type="Pfam" id="PF12728">
    <property type="entry name" value="HTH_17"/>
    <property type="match status" value="1"/>
</dbReference>
<dbReference type="EMBL" id="MBDS01000020">
    <property type="protein sequence ID" value="OPB84431.1"/>
    <property type="molecule type" value="Genomic_DNA"/>
</dbReference>
<feature type="domain" description="Helix-turn-helix" evidence="1">
    <location>
        <begin position="44"/>
        <end position="94"/>
    </location>
</feature>
<dbReference type="PANTHER" id="PTHR34585">
    <property type="match status" value="1"/>
</dbReference>
<reference evidence="2 3" key="1">
    <citation type="submission" date="2016-07" db="EMBL/GenBank/DDBJ databases">
        <title>Revisiting the Taxonomy of the Elizabethkingia Genus based on Whole-Genome Sequencing, Optical Mapping, and MALDI-TOF.</title>
        <authorList>
            <person name="Nicholson A.C."/>
        </authorList>
    </citation>
    <scope>NUCLEOTIDE SEQUENCE [LARGE SCALE GENOMIC DNA]</scope>
    <source>
        <strain evidence="2 3">C1558</strain>
    </source>
</reference>
<organism evidence="2 3">
    <name type="scientific">Elizabethkingia ursingii</name>
    <dbReference type="NCBI Taxonomy" id="1756150"/>
    <lineage>
        <taxon>Bacteria</taxon>
        <taxon>Pseudomonadati</taxon>
        <taxon>Bacteroidota</taxon>
        <taxon>Flavobacteriia</taxon>
        <taxon>Flavobacteriales</taxon>
        <taxon>Weeksellaceae</taxon>
        <taxon>Elizabethkingia</taxon>
    </lineage>
</organism>
<name>A0ABX3N364_9FLAO</name>
<dbReference type="InterPro" id="IPR041657">
    <property type="entry name" value="HTH_17"/>
</dbReference>
<evidence type="ECO:0000313" key="2">
    <source>
        <dbReference type="EMBL" id="OPB84431.1"/>
    </source>
</evidence>
<evidence type="ECO:0000313" key="3">
    <source>
        <dbReference type="Proteomes" id="UP000190016"/>
    </source>
</evidence>
<evidence type="ECO:0000259" key="1">
    <source>
        <dbReference type="Pfam" id="PF12728"/>
    </source>
</evidence>
<protein>
    <recommendedName>
        <fullName evidence="1">Helix-turn-helix domain-containing protein</fullName>
    </recommendedName>
</protein>
<comment type="caution">
    <text evidence="2">The sequence shown here is derived from an EMBL/GenBank/DDBJ whole genome shotgun (WGS) entry which is preliminary data.</text>
</comment>
<proteinExistence type="predicted"/>
<dbReference type="PANTHER" id="PTHR34585:SF22">
    <property type="entry name" value="HELIX-TURN-HELIX DOMAIN-CONTAINING PROTEIN"/>
    <property type="match status" value="1"/>
</dbReference>
<dbReference type="RefSeq" id="WP_078779790.1">
    <property type="nucleotide sequence ID" value="NZ_MBDS01000020.1"/>
</dbReference>
<keyword evidence="3" id="KW-1185">Reference proteome</keyword>
<accession>A0ABX3N364</accession>